<dbReference type="OrthoDB" id="3860514at2759"/>
<name>N1Q5X5_PSEFD</name>
<dbReference type="Proteomes" id="UP000016932">
    <property type="component" value="Unassembled WGS sequence"/>
</dbReference>
<evidence type="ECO:0000313" key="2">
    <source>
        <dbReference type="EMBL" id="EME87454.1"/>
    </source>
</evidence>
<evidence type="ECO:0000256" key="1">
    <source>
        <dbReference type="SAM" id="MobiDB-lite"/>
    </source>
</evidence>
<gene>
    <name evidence="2" type="ORF">MYCFIDRAFT_75309</name>
</gene>
<dbReference type="VEuPathDB" id="FungiDB:MYCFIDRAFT_75309"/>
<keyword evidence="3" id="KW-1185">Reference proteome</keyword>
<dbReference type="HOGENOM" id="CLU_953525_0_0_1"/>
<proteinExistence type="predicted"/>
<protein>
    <recommendedName>
        <fullName evidence="4">F-box domain-containing protein</fullName>
    </recommendedName>
</protein>
<dbReference type="AlphaFoldDB" id="N1Q5X5"/>
<reference evidence="2 3" key="1">
    <citation type="journal article" date="2012" name="PLoS Pathog.">
        <title>Diverse lifestyles and strategies of plant pathogenesis encoded in the genomes of eighteen Dothideomycetes fungi.</title>
        <authorList>
            <person name="Ohm R.A."/>
            <person name="Feau N."/>
            <person name="Henrissat B."/>
            <person name="Schoch C.L."/>
            <person name="Horwitz B.A."/>
            <person name="Barry K.W."/>
            <person name="Condon B.J."/>
            <person name="Copeland A.C."/>
            <person name="Dhillon B."/>
            <person name="Glaser F."/>
            <person name="Hesse C.N."/>
            <person name="Kosti I."/>
            <person name="LaButti K."/>
            <person name="Lindquist E.A."/>
            <person name="Lucas S."/>
            <person name="Salamov A.A."/>
            <person name="Bradshaw R.E."/>
            <person name="Ciuffetti L."/>
            <person name="Hamelin R.C."/>
            <person name="Kema G.H.J."/>
            <person name="Lawrence C."/>
            <person name="Scott J.A."/>
            <person name="Spatafora J.W."/>
            <person name="Turgeon B.G."/>
            <person name="de Wit P.J.G.M."/>
            <person name="Zhong S."/>
            <person name="Goodwin S.B."/>
            <person name="Grigoriev I.V."/>
        </authorList>
    </citation>
    <scope>NUCLEOTIDE SEQUENCE [LARGE SCALE GENOMIC DNA]</scope>
    <source>
        <strain evidence="2 3">CIRAD86</strain>
    </source>
</reference>
<feature type="region of interest" description="Disordered" evidence="1">
    <location>
        <begin position="1"/>
        <end position="63"/>
    </location>
</feature>
<organism evidence="2 3">
    <name type="scientific">Pseudocercospora fijiensis (strain CIRAD86)</name>
    <name type="common">Black leaf streak disease fungus</name>
    <name type="synonym">Mycosphaerella fijiensis</name>
    <dbReference type="NCBI Taxonomy" id="383855"/>
    <lineage>
        <taxon>Eukaryota</taxon>
        <taxon>Fungi</taxon>
        <taxon>Dikarya</taxon>
        <taxon>Ascomycota</taxon>
        <taxon>Pezizomycotina</taxon>
        <taxon>Dothideomycetes</taxon>
        <taxon>Dothideomycetidae</taxon>
        <taxon>Mycosphaerellales</taxon>
        <taxon>Mycosphaerellaceae</taxon>
        <taxon>Pseudocercospora</taxon>
    </lineage>
</organism>
<dbReference type="KEGG" id="pfj:MYCFIDRAFT_75309"/>
<evidence type="ECO:0000313" key="3">
    <source>
        <dbReference type="Proteomes" id="UP000016932"/>
    </source>
</evidence>
<dbReference type="EMBL" id="KB446555">
    <property type="protein sequence ID" value="EME87454.1"/>
    <property type="molecule type" value="Genomic_DNA"/>
</dbReference>
<sequence length="292" mass="33370">MAPKRKREKVANVPLSDASKPAPTSTPRNTKKARLSKAAVSEVKTTRPARNSGSAKSPRSVPGPVLVEQPCHLLQLPAELRNLIYSKVLEDFPAYLHPHNNGRLVCASRLLGANHQIRRELLSELYLTAPIYAQVYDWNFNHIVSFLNKLSTSEFKSLPRKIYHHQNPAKVVGREMNVELVLSTLSRDEYAFLRSTALDRAPDLEKWIRRMVKKDKRRLPTGVRYKVTCTNADRFLNLVTLRCWESYLGDLRTTLYENASRGRQEITALRVAVLEENRSILTRILDSFQNGR</sequence>
<dbReference type="GeneID" id="19341100"/>
<accession>N1Q5X5</accession>
<evidence type="ECO:0008006" key="4">
    <source>
        <dbReference type="Google" id="ProtNLM"/>
    </source>
</evidence>
<dbReference type="RefSeq" id="XP_007920358.1">
    <property type="nucleotide sequence ID" value="XM_007922167.1"/>
</dbReference>
<feature type="compositionally biased region" description="Polar residues" evidence="1">
    <location>
        <begin position="48"/>
        <end position="57"/>
    </location>
</feature>